<accession>A0A251PYC2</accession>
<dbReference type="InterPro" id="IPR036397">
    <property type="entry name" value="RNaseH_sf"/>
</dbReference>
<dbReference type="GO" id="GO:0003676">
    <property type="term" value="F:nucleic acid binding"/>
    <property type="evidence" value="ECO:0007669"/>
    <property type="project" value="InterPro"/>
</dbReference>
<dbReference type="EMBL" id="CM007653">
    <property type="protein sequence ID" value="ONI16518.1"/>
    <property type="molecule type" value="Genomic_DNA"/>
</dbReference>
<evidence type="ECO:0000313" key="3">
    <source>
        <dbReference type="Proteomes" id="UP000006882"/>
    </source>
</evidence>
<dbReference type="AlphaFoldDB" id="A0A251PYC2"/>
<dbReference type="PANTHER" id="PTHR47723">
    <property type="entry name" value="OS05G0353850 PROTEIN"/>
    <property type="match status" value="1"/>
</dbReference>
<dbReference type="GO" id="GO:0004523">
    <property type="term" value="F:RNA-DNA hybrid ribonuclease activity"/>
    <property type="evidence" value="ECO:0007669"/>
    <property type="project" value="InterPro"/>
</dbReference>
<dbReference type="InterPro" id="IPR044730">
    <property type="entry name" value="RNase_H-like_dom_plant"/>
</dbReference>
<protein>
    <recommendedName>
        <fullName evidence="1">RNase H type-1 domain-containing protein</fullName>
    </recommendedName>
</protein>
<feature type="domain" description="RNase H type-1" evidence="1">
    <location>
        <begin position="33"/>
        <end position="104"/>
    </location>
</feature>
<dbReference type="eggNOG" id="KOG1075">
    <property type="taxonomic scope" value="Eukaryota"/>
</dbReference>
<gene>
    <name evidence="2" type="ORF">PRUPE_3G103800</name>
</gene>
<proteinExistence type="predicted"/>
<dbReference type="SUPFAM" id="SSF53098">
    <property type="entry name" value="Ribonuclease H-like"/>
    <property type="match status" value="1"/>
</dbReference>
<dbReference type="PANTHER" id="PTHR47723:SF23">
    <property type="entry name" value="REVERSE TRANSCRIPTASE-LIKE PROTEIN"/>
    <property type="match status" value="1"/>
</dbReference>
<organism evidence="2 3">
    <name type="scientific">Prunus persica</name>
    <name type="common">Peach</name>
    <name type="synonym">Amygdalus persica</name>
    <dbReference type="NCBI Taxonomy" id="3760"/>
    <lineage>
        <taxon>Eukaryota</taxon>
        <taxon>Viridiplantae</taxon>
        <taxon>Streptophyta</taxon>
        <taxon>Embryophyta</taxon>
        <taxon>Tracheophyta</taxon>
        <taxon>Spermatophyta</taxon>
        <taxon>Magnoliopsida</taxon>
        <taxon>eudicotyledons</taxon>
        <taxon>Gunneridae</taxon>
        <taxon>Pentapetalae</taxon>
        <taxon>rosids</taxon>
        <taxon>fabids</taxon>
        <taxon>Rosales</taxon>
        <taxon>Rosaceae</taxon>
        <taxon>Amygdaloideae</taxon>
        <taxon>Amygdaleae</taxon>
        <taxon>Prunus</taxon>
    </lineage>
</organism>
<dbReference type="Proteomes" id="UP000006882">
    <property type="component" value="Chromosome G3"/>
</dbReference>
<keyword evidence="3" id="KW-1185">Reference proteome</keyword>
<dbReference type="InterPro" id="IPR002156">
    <property type="entry name" value="RNaseH_domain"/>
</dbReference>
<name>A0A251PYC2_PRUPE</name>
<reference evidence="2 3" key="1">
    <citation type="journal article" date="2013" name="Nat. Genet.">
        <title>The high-quality draft genome of peach (Prunus persica) identifies unique patterns of genetic diversity, domestication and genome evolution.</title>
        <authorList>
            <consortium name="International Peach Genome Initiative"/>
            <person name="Verde I."/>
            <person name="Abbott A.G."/>
            <person name="Scalabrin S."/>
            <person name="Jung S."/>
            <person name="Shu S."/>
            <person name="Marroni F."/>
            <person name="Zhebentyayeva T."/>
            <person name="Dettori M.T."/>
            <person name="Grimwood J."/>
            <person name="Cattonaro F."/>
            <person name="Zuccolo A."/>
            <person name="Rossini L."/>
            <person name="Jenkins J."/>
            <person name="Vendramin E."/>
            <person name="Meisel L.A."/>
            <person name="Decroocq V."/>
            <person name="Sosinski B."/>
            <person name="Prochnik S."/>
            <person name="Mitros T."/>
            <person name="Policriti A."/>
            <person name="Cipriani G."/>
            <person name="Dondini L."/>
            <person name="Ficklin S."/>
            <person name="Goodstein D.M."/>
            <person name="Xuan P."/>
            <person name="Del Fabbro C."/>
            <person name="Aramini V."/>
            <person name="Copetti D."/>
            <person name="Gonzalez S."/>
            <person name="Horner D.S."/>
            <person name="Falchi R."/>
            <person name="Lucas S."/>
            <person name="Mica E."/>
            <person name="Maldonado J."/>
            <person name="Lazzari B."/>
            <person name="Bielenberg D."/>
            <person name="Pirona R."/>
            <person name="Miculan M."/>
            <person name="Barakat A."/>
            <person name="Testolin R."/>
            <person name="Stella A."/>
            <person name="Tartarini S."/>
            <person name="Tonutti P."/>
            <person name="Arus P."/>
            <person name="Orellana A."/>
            <person name="Wells C."/>
            <person name="Main D."/>
            <person name="Vizzotto G."/>
            <person name="Silva H."/>
            <person name="Salamini F."/>
            <person name="Schmutz J."/>
            <person name="Morgante M."/>
            <person name="Rokhsar D.S."/>
        </authorList>
    </citation>
    <scope>NUCLEOTIDE SEQUENCE [LARGE SCALE GENOMIC DNA]</scope>
    <source>
        <strain evidence="3">cv. Nemared</strain>
    </source>
</reference>
<dbReference type="InterPro" id="IPR012337">
    <property type="entry name" value="RNaseH-like_sf"/>
</dbReference>
<sequence>MDYWRHNFHPSSKSYVHVDVKWNRPPLGWVKFNFDGYVHNNSATIGFIIGNSDGHALLARAKKIGEVTITVAECLALRDGLAYMVHNGWGKVLVEGDSKIVIDCMD</sequence>
<dbReference type="Pfam" id="PF13456">
    <property type="entry name" value="RVT_3"/>
    <property type="match status" value="1"/>
</dbReference>
<evidence type="ECO:0000313" key="2">
    <source>
        <dbReference type="EMBL" id="ONI16518.1"/>
    </source>
</evidence>
<evidence type="ECO:0000259" key="1">
    <source>
        <dbReference type="Pfam" id="PF13456"/>
    </source>
</evidence>
<dbReference type="Gene3D" id="3.30.420.10">
    <property type="entry name" value="Ribonuclease H-like superfamily/Ribonuclease H"/>
    <property type="match status" value="1"/>
</dbReference>
<dbReference type="CDD" id="cd06222">
    <property type="entry name" value="RNase_H_like"/>
    <property type="match status" value="1"/>
</dbReference>
<dbReference type="InterPro" id="IPR053151">
    <property type="entry name" value="RNase_H-like"/>
</dbReference>
<dbReference type="Gramene" id="ONI16518">
    <property type="protein sequence ID" value="ONI16518"/>
    <property type="gene ID" value="PRUPE_3G103800"/>
</dbReference>